<proteinExistence type="predicted"/>
<evidence type="ECO:0000313" key="2">
    <source>
        <dbReference type="Proteomes" id="UP001472677"/>
    </source>
</evidence>
<dbReference type="EMBL" id="JBBPBM010000069">
    <property type="protein sequence ID" value="KAK8513374.1"/>
    <property type="molecule type" value="Genomic_DNA"/>
</dbReference>
<keyword evidence="2" id="KW-1185">Reference proteome</keyword>
<comment type="caution">
    <text evidence="1">The sequence shown here is derived from an EMBL/GenBank/DDBJ whole genome shotgun (WGS) entry which is preliminary data.</text>
</comment>
<accession>A0ABR2C1W3</accession>
<name>A0ABR2C1W3_9ROSI</name>
<evidence type="ECO:0000313" key="1">
    <source>
        <dbReference type="EMBL" id="KAK8513374.1"/>
    </source>
</evidence>
<organism evidence="1 2">
    <name type="scientific">Hibiscus sabdariffa</name>
    <name type="common">roselle</name>
    <dbReference type="NCBI Taxonomy" id="183260"/>
    <lineage>
        <taxon>Eukaryota</taxon>
        <taxon>Viridiplantae</taxon>
        <taxon>Streptophyta</taxon>
        <taxon>Embryophyta</taxon>
        <taxon>Tracheophyta</taxon>
        <taxon>Spermatophyta</taxon>
        <taxon>Magnoliopsida</taxon>
        <taxon>eudicotyledons</taxon>
        <taxon>Gunneridae</taxon>
        <taxon>Pentapetalae</taxon>
        <taxon>rosids</taxon>
        <taxon>malvids</taxon>
        <taxon>Malvales</taxon>
        <taxon>Malvaceae</taxon>
        <taxon>Malvoideae</taxon>
        <taxon>Hibiscus</taxon>
    </lineage>
</organism>
<reference evidence="1 2" key="1">
    <citation type="journal article" date="2024" name="G3 (Bethesda)">
        <title>Genome assembly of Hibiscus sabdariffa L. provides insights into metabolisms of medicinal natural products.</title>
        <authorList>
            <person name="Kim T."/>
        </authorList>
    </citation>
    <scope>NUCLEOTIDE SEQUENCE [LARGE SCALE GENOMIC DNA]</scope>
    <source>
        <strain evidence="1">TK-2024</strain>
        <tissue evidence="1">Old leaves</tissue>
    </source>
</reference>
<dbReference type="Proteomes" id="UP001472677">
    <property type="component" value="Unassembled WGS sequence"/>
</dbReference>
<protein>
    <submittedName>
        <fullName evidence="1">Uncharacterized protein</fullName>
    </submittedName>
</protein>
<gene>
    <name evidence="1" type="ORF">V6N12_052566</name>
</gene>
<sequence length="95" mass="10702">MLIEHGFMDVFVVLGVLQCLWQNYGRFDALSGCSLVDVILLILARPWSVCIRHIPHTQNLILHKVVALCRGSFSVAFDYVSAVLTELVHNDAYDN</sequence>